<dbReference type="RefSeq" id="WP_074844240.1">
    <property type="nucleotide sequence ID" value="NZ_BAAACD010000024.1"/>
</dbReference>
<proteinExistence type="inferred from homology"/>
<evidence type="ECO:0000256" key="4">
    <source>
        <dbReference type="ARBA" id="ARBA00022679"/>
    </source>
</evidence>
<dbReference type="SUPFAM" id="SSF53335">
    <property type="entry name" value="S-adenosyl-L-methionine-dependent methyltransferases"/>
    <property type="match status" value="1"/>
</dbReference>
<evidence type="ECO:0000313" key="11">
    <source>
        <dbReference type="Proteomes" id="UP000182135"/>
    </source>
</evidence>
<dbReference type="PANTHER" id="PTHR23417:SF14">
    <property type="entry name" value="PENTACOTRIPEPTIDE-REPEAT REGION OF PRORP DOMAIN-CONTAINING PROTEIN"/>
    <property type="match status" value="1"/>
</dbReference>
<accession>A0A1I2JN74</accession>
<dbReference type="InterPro" id="IPR055361">
    <property type="entry name" value="tRNA_methyltr_TrmB_bact"/>
</dbReference>
<feature type="binding site" evidence="9">
    <location>
        <position position="68"/>
    </location>
    <ligand>
        <name>S-adenosyl-L-methionine</name>
        <dbReference type="ChEBI" id="CHEBI:59789"/>
    </ligand>
</feature>
<protein>
    <recommendedName>
        <fullName evidence="9">tRNA (guanine-N(7)-)-methyltransferase</fullName>
        <ecNumber evidence="9">2.1.1.33</ecNumber>
    </recommendedName>
    <alternativeName>
        <fullName evidence="9">tRNA (guanine(46)-N(7))-methyltransferase</fullName>
    </alternativeName>
    <alternativeName>
        <fullName evidence="9">tRNA(m7G46)-methyltransferase</fullName>
    </alternativeName>
</protein>
<dbReference type="AlphaFoldDB" id="A0A1I2JN74"/>
<dbReference type="NCBIfam" id="TIGR00091">
    <property type="entry name" value="tRNA (guanosine(46)-N7)-methyltransferase TrmB"/>
    <property type="match status" value="1"/>
</dbReference>
<keyword evidence="4 9" id="KW-0808">Transferase</keyword>
<dbReference type="GO" id="GO:0008176">
    <property type="term" value="F:tRNA (guanine(46)-N7)-methyltransferase activity"/>
    <property type="evidence" value="ECO:0007669"/>
    <property type="project" value="UniProtKB-UniRule"/>
</dbReference>
<dbReference type="PROSITE" id="PS51625">
    <property type="entry name" value="SAM_MT_TRMB"/>
    <property type="match status" value="1"/>
</dbReference>
<keyword evidence="3 9" id="KW-0489">Methyltransferase</keyword>
<evidence type="ECO:0000256" key="2">
    <source>
        <dbReference type="ARBA" id="ARBA00003015"/>
    </source>
</evidence>
<dbReference type="OrthoDB" id="9802090at2"/>
<evidence type="ECO:0000256" key="8">
    <source>
        <dbReference type="ARBA" id="ARBA00060767"/>
    </source>
</evidence>
<dbReference type="Proteomes" id="UP000182135">
    <property type="component" value="Unassembled WGS sequence"/>
</dbReference>
<dbReference type="FunFam" id="3.40.50.150:FF:000035">
    <property type="entry name" value="tRNA (guanine-N(7)-)-methyltransferase"/>
    <property type="match status" value="1"/>
</dbReference>
<feature type="binding site" evidence="9">
    <location>
        <begin position="190"/>
        <end position="193"/>
    </location>
    <ligand>
        <name>substrate</name>
    </ligand>
</feature>
<sequence length="211" mass="25258">MRLRKKWWARPMLEESPLVIINPKEKKGKWSEEFKNSNPIYLELGCGRGRFISTHGENNPNINYIAIDIKDEVLIYTLKNVQEKEIENVRIIPLEIAFIEDVFDKDEIGRIYINFCNPWPKKSHNKRRLTHTTFLERYKKFIKPDTEVWFKTDDKELFEASLEYFPQSGFEILFSTYDLHNSDFKENVMTEYEEKFTKLGMKTMCLIAKLK</sequence>
<evidence type="ECO:0000256" key="1">
    <source>
        <dbReference type="ARBA" id="ARBA00000142"/>
    </source>
</evidence>
<keyword evidence="6 9" id="KW-0819">tRNA processing</keyword>
<comment type="similarity">
    <text evidence="8 9">Belongs to the class I-like SAM-binding methyltransferase superfamily. TrmB family.</text>
</comment>
<dbReference type="InterPro" id="IPR003358">
    <property type="entry name" value="tRNA_(Gua-N-7)_MeTrfase_Trmb"/>
</dbReference>
<dbReference type="EMBL" id="FOOE01000002">
    <property type="protein sequence ID" value="SFF54216.1"/>
    <property type="molecule type" value="Genomic_DNA"/>
</dbReference>
<dbReference type="Pfam" id="PF02390">
    <property type="entry name" value="Methyltransf_4"/>
    <property type="match status" value="1"/>
</dbReference>
<feature type="binding site" evidence="9">
    <location>
        <position position="95"/>
    </location>
    <ligand>
        <name>S-adenosyl-L-methionine</name>
        <dbReference type="ChEBI" id="CHEBI:59789"/>
    </ligand>
</feature>
<comment type="caution">
    <text evidence="9">Lacks conserved residue(s) required for the propagation of feature annotation.</text>
</comment>
<dbReference type="Gene3D" id="3.40.50.150">
    <property type="entry name" value="Vaccinia Virus protein VP39"/>
    <property type="match status" value="1"/>
</dbReference>
<dbReference type="EC" id="2.1.1.33" evidence="9"/>
<evidence type="ECO:0000256" key="7">
    <source>
        <dbReference type="ARBA" id="ARBA00060552"/>
    </source>
</evidence>
<dbReference type="HAMAP" id="MF_01057">
    <property type="entry name" value="tRNA_methyltr_TrmB"/>
    <property type="match status" value="1"/>
</dbReference>
<organism evidence="10 11">
    <name type="scientific">Clostridium cadaveris</name>
    <dbReference type="NCBI Taxonomy" id="1529"/>
    <lineage>
        <taxon>Bacteria</taxon>
        <taxon>Bacillati</taxon>
        <taxon>Bacillota</taxon>
        <taxon>Clostridia</taxon>
        <taxon>Eubacteriales</taxon>
        <taxon>Clostridiaceae</taxon>
        <taxon>Clostridium</taxon>
    </lineage>
</organism>
<evidence type="ECO:0000313" key="10">
    <source>
        <dbReference type="EMBL" id="SFF54216.1"/>
    </source>
</evidence>
<dbReference type="GO" id="GO:0043527">
    <property type="term" value="C:tRNA methyltransferase complex"/>
    <property type="evidence" value="ECO:0007669"/>
    <property type="project" value="TreeGrafter"/>
</dbReference>
<reference evidence="10 11" key="1">
    <citation type="submission" date="2016-10" db="EMBL/GenBank/DDBJ databases">
        <authorList>
            <person name="de Groot N.N."/>
        </authorList>
    </citation>
    <scope>NUCLEOTIDE SEQUENCE [LARGE SCALE GENOMIC DNA]</scope>
    <source>
        <strain evidence="10 11">NLAE-zl-G419</strain>
    </source>
</reference>
<feature type="binding site" evidence="9">
    <location>
        <position position="43"/>
    </location>
    <ligand>
        <name>S-adenosyl-L-methionine</name>
        <dbReference type="ChEBI" id="CHEBI:59789"/>
    </ligand>
</feature>
<keyword evidence="5 9" id="KW-0949">S-adenosyl-L-methionine</keyword>
<gene>
    <name evidence="9" type="primary">trmB</name>
    <name evidence="10" type="ORF">SAMN04487885_10288</name>
</gene>
<dbReference type="UniPathway" id="UPA00989"/>
<comment type="function">
    <text evidence="2 9">Catalyzes the formation of N(7)-methylguanine at position 46 (m7G46) in tRNA.</text>
</comment>
<name>A0A1I2JN74_9CLOT</name>
<dbReference type="eggNOG" id="COG0220">
    <property type="taxonomic scope" value="Bacteria"/>
</dbReference>
<dbReference type="PANTHER" id="PTHR23417">
    <property type="entry name" value="3-DEOXY-D-MANNO-OCTULOSONIC-ACID TRANSFERASE/TRNA GUANINE-N 7 - -METHYLTRANSFERASE"/>
    <property type="match status" value="1"/>
</dbReference>
<feature type="binding site" evidence="9">
    <location>
        <position position="117"/>
    </location>
    <ligand>
        <name>S-adenosyl-L-methionine</name>
        <dbReference type="ChEBI" id="CHEBI:59789"/>
    </ligand>
</feature>
<evidence type="ECO:0000256" key="9">
    <source>
        <dbReference type="HAMAP-Rule" id="MF_01057"/>
    </source>
</evidence>
<feature type="binding site" evidence="9">
    <location>
        <position position="153"/>
    </location>
    <ligand>
        <name>substrate</name>
    </ligand>
</feature>
<evidence type="ECO:0000256" key="5">
    <source>
        <dbReference type="ARBA" id="ARBA00022691"/>
    </source>
</evidence>
<evidence type="ECO:0000256" key="3">
    <source>
        <dbReference type="ARBA" id="ARBA00022603"/>
    </source>
</evidence>
<dbReference type="STRING" id="1529.SAMN04487885_10288"/>
<keyword evidence="11" id="KW-1185">Reference proteome</keyword>
<evidence type="ECO:0000256" key="6">
    <source>
        <dbReference type="ARBA" id="ARBA00022694"/>
    </source>
</evidence>
<comment type="pathway">
    <text evidence="7 9">tRNA modification; N(7)-methylguanine-tRNA biosynthesis.</text>
</comment>
<dbReference type="NCBIfam" id="NF001080">
    <property type="entry name" value="PRK00121.2-2"/>
    <property type="match status" value="1"/>
</dbReference>
<comment type="catalytic activity">
    <reaction evidence="1 9">
        <text>guanosine(46) in tRNA + S-adenosyl-L-methionine = N(7)-methylguanosine(46) in tRNA + S-adenosyl-L-homocysteine</text>
        <dbReference type="Rhea" id="RHEA:42708"/>
        <dbReference type="Rhea" id="RHEA-COMP:10188"/>
        <dbReference type="Rhea" id="RHEA-COMP:10189"/>
        <dbReference type="ChEBI" id="CHEBI:57856"/>
        <dbReference type="ChEBI" id="CHEBI:59789"/>
        <dbReference type="ChEBI" id="CHEBI:74269"/>
        <dbReference type="ChEBI" id="CHEBI:74480"/>
        <dbReference type="EC" id="2.1.1.33"/>
    </reaction>
</comment>
<dbReference type="InterPro" id="IPR029063">
    <property type="entry name" value="SAM-dependent_MTases_sf"/>
</dbReference>
<feature type="binding site" evidence="9">
    <location>
        <position position="121"/>
    </location>
    <ligand>
        <name>substrate</name>
    </ligand>
</feature>
<dbReference type="CDD" id="cd02440">
    <property type="entry name" value="AdoMet_MTases"/>
    <property type="match status" value="1"/>
</dbReference>